<keyword evidence="3" id="KW-0547">Nucleotide-binding</keyword>
<proteinExistence type="inferred from homology"/>
<accession>A0A0F7TTM4</accession>
<protein>
    <recommendedName>
        <fullName evidence="4">Kinesin motor domain-containing protein</fullName>
    </recommendedName>
</protein>
<evidence type="ECO:0000256" key="2">
    <source>
        <dbReference type="ARBA" id="ARBA00023175"/>
    </source>
</evidence>
<dbReference type="InterPro" id="IPR001752">
    <property type="entry name" value="Kinesin_motor_dom"/>
</dbReference>
<evidence type="ECO:0000313" key="6">
    <source>
        <dbReference type="Proteomes" id="UP000042958"/>
    </source>
</evidence>
<dbReference type="PROSITE" id="PS50067">
    <property type="entry name" value="KINESIN_MOTOR_2"/>
    <property type="match status" value="1"/>
</dbReference>
<dbReference type="GO" id="GO:0007018">
    <property type="term" value="P:microtubule-based movement"/>
    <property type="evidence" value="ECO:0007669"/>
    <property type="project" value="InterPro"/>
</dbReference>
<dbReference type="STRING" id="104259.A0A0F7TTM4"/>
<dbReference type="PRINTS" id="PR00380">
    <property type="entry name" value="KINESINHEAVY"/>
</dbReference>
<dbReference type="InterPro" id="IPR027640">
    <property type="entry name" value="Kinesin-like_fam"/>
</dbReference>
<evidence type="ECO:0000259" key="4">
    <source>
        <dbReference type="PROSITE" id="PS50067"/>
    </source>
</evidence>
<sequence length="364" mass="40486">MEQFLLDNAARHQMLVQRFKPPRQKTQSKSEASPSNITVATRIRPISDEELLSGQVVAVFPRLDSSGVVDLHELRRVVRGFPPLNSSSFQPGRVFSADDKTDTIYEDVVHSLIPWAWDGNVGTLFAYGQTGSGKTFTVRGLEQLVARSIFDGELEGERNVYVAMFELAGNSAYDLLNSRAPFSILEDHLGTTQLVGIQEFSVRSTAELLALSEKANELRQSAPTVKNDGSSRSHAICRIRIERPSHESAEGGILYLIDLAGSEAARDIFSHSTERLKETREINMSLSVLKDCIRGVADMEKRNPSKKAYIPFRQSTLTKVLKHLFDPSESRQCRTTVVACINPSFLDTGASKNTMRYAEMLCKS</sequence>
<dbReference type="AlphaFoldDB" id="A0A0F7TTM4"/>
<dbReference type="Pfam" id="PF00225">
    <property type="entry name" value="Kinesin"/>
    <property type="match status" value="1"/>
</dbReference>
<dbReference type="SMART" id="SM00129">
    <property type="entry name" value="KISc"/>
    <property type="match status" value="1"/>
</dbReference>
<feature type="binding site" evidence="3">
    <location>
        <begin position="128"/>
        <end position="135"/>
    </location>
    <ligand>
        <name>ATP</name>
        <dbReference type="ChEBI" id="CHEBI:30616"/>
    </ligand>
</feature>
<reference evidence="6" key="1">
    <citation type="journal article" date="2015" name="Genome Announc.">
        <title>Draft genome sequence of the fungus Penicillium brasilianum MG11.</title>
        <authorList>
            <person name="Horn F."/>
            <person name="Linde J."/>
            <person name="Mattern D.J."/>
            <person name="Walther G."/>
            <person name="Guthke R."/>
            <person name="Brakhage A.A."/>
            <person name="Valiante V."/>
        </authorList>
    </citation>
    <scope>NUCLEOTIDE SEQUENCE [LARGE SCALE GENOMIC DNA]</scope>
    <source>
        <strain evidence="6">MG11</strain>
    </source>
</reference>
<organism evidence="5 6">
    <name type="scientific">Penicillium brasilianum</name>
    <dbReference type="NCBI Taxonomy" id="104259"/>
    <lineage>
        <taxon>Eukaryota</taxon>
        <taxon>Fungi</taxon>
        <taxon>Dikarya</taxon>
        <taxon>Ascomycota</taxon>
        <taxon>Pezizomycotina</taxon>
        <taxon>Eurotiomycetes</taxon>
        <taxon>Eurotiomycetidae</taxon>
        <taxon>Eurotiales</taxon>
        <taxon>Aspergillaceae</taxon>
        <taxon>Penicillium</taxon>
    </lineage>
</organism>
<name>A0A0F7TTM4_PENBI</name>
<dbReference type="GO" id="GO:0008017">
    <property type="term" value="F:microtubule binding"/>
    <property type="evidence" value="ECO:0007669"/>
    <property type="project" value="InterPro"/>
</dbReference>
<evidence type="ECO:0000256" key="1">
    <source>
        <dbReference type="ARBA" id="ARBA00023054"/>
    </source>
</evidence>
<evidence type="ECO:0000313" key="5">
    <source>
        <dbReference type="EMBL" id="CEJ58417.1"/>
    </source>
</evidence>
<keyword evidence="2 3" id="KW-0505">Motor protein</keyword>
<comment type="similarity">
    <text evidence="3">Belongs to the TRAFAC class myosin-kinesin ATPase superfamily. Kinesin family.</text>
</comment>
<dbReference type="PANTHER" id="PTHR47968:SF75">
    <property type="entry name" value="CENTROMERE-ASSOCIATED PROTEIN E"/>
    <property type="match status" value="1"/>
</dbReference>
<dbReference type="GO" id="GO:0003777">
    <property type="term" value="F:microtubule motor activity"/>
    <property type="evidence" value="ECO:0007669"/>
    <property type="project" value="InterPro"/>
</dbReference>
<dbReference type="InterPro" id="IPR036961">
    <property type="entry name" value="Kinesin_motor_dom_sf"/>
</dbReference>
<feature type="domain" description="Kinesin motor" evidence="4">
    <location>
        <begin position="36"/>
        <end position="364"/>
    </location>
</feature>
<dbReference type="GO" id="GO:0005524">
    <property type="term" value="F:ATP binding"/>
    <property type="evidence" value="ECO:0007669"/>
    <property type="project" value="UniProtKB-UniRule"/>
</dbReference>
<keyword evidence="3" id="KW-0067">ATP-binding</keyword>
<dbReference type="SUPFAM" id="SSF52540">
    <property type="entry name" value="P-loop containing nucleoside triphosphate hydrolases"/>
    <property type="match status" value="1"/>
</dbReference>
<dbReference type="PANTHER" id="PTHR47968">
    <property type="entry name" value="CENTROMERE PROTEIN E"/>
    <property type="match status" value="1"/>
</dbReference>
<dbReference type="EMBL" id="CDHK01000006">
    <property type="protein sequence ID" value="CEJ58417.1"/>
    <property type="molecule type" value="Genomic_DNA"/>
</dbReference>
<gene>
    <name evidence="5" type="ORF">PMG11_07073</name>
</gene>
<dbReference type="Gene3D" id="3.40.850.10">
    <property type="entry name" value="Kinesin motor domain"/>
    <property type="match status" value="1"/>
</dbReference>
<dbReference type="Proteomes" id="UP000042958">
    <property type="component" value="Unassembled WGS sequence"/>
</dbReference>
<dbReference type="OrthoDB" id="3176171at2759"/>
<keyword evidence="6" id="KW-1185">Reference proteome</keyword>
<dbReference type="InterPro" id="IPR027417">
    <property type="entry name" value="P-loop_NTPase"/>
</dbReference>
<evidence type="ECO:0000256" key="3">
    <source>
        <dbReference type="PROSITE-ProRule" id="PRU00283"/>
    </source>
</evidence>
<keyword evidence="1" id="KW-0175">Coiled coil</keyword>